<organism evidence="1">
    <name type="scientific">Paraconexibacter sp. AEG42_29</name>
    <dbReference type="NCBI Taxonomy" id="2997339"/>
    <lineage>
        <taxon>Bacteria</taxon>
        <taxon>Bacillati</taxon>
        <taxon>Actinomycetota</taxon>
        <taxon>Thermoleophilia</taxon>
        <taxon>Solirubrobacterales</taxon>
        <taxon>Paraconexibacteraceae</taxon>
        <taxon>Paraconexibacter</taxon>
    </lineage>
</organism>
<reference evidence="1" key="1">
    <citation type="submission" date="2022-12" db="EMBL/GenBank/DDBJ databases">
        <title>Paraconexibacter alkalitolerans sp. nov. and Baekduia alba sp. nov., isolated from soil and emended description of the genera Paraconexibacter (Chun et al., 2020) and Baekduia (An et al., 2020).</title>
        <authorList>
            <person name="Vieira S."/>
            <person name="Huber K.J."/>
            <person name="Geppert A."/>
            <person name="Wolf J."/>
            <person name="Neumann-Schaal M."/>
            <person name="Muesken M."/>
            <person name="Overmann J."/>
        </authorList>
    </citation>
    <scope>NUCLEOTIDE SEQUENCE</scope>
    <source>
        <strain evidence="1">AEG42_29</strain>
    </source>
</reference>
<proteinExistence type="predicted"/>
<dbReference type="KEGG" id="parq:DSM112329_02678"/>
<dbReference type="RefSeq" id="WP_354702321.1">
    <property type="nucleotide sequence ID" value="NZ_CP114014.1"/>
</dbReference>
<evidence type="ECO:0008006" key="2">
    <source>
        <dbReference type="Google" id="ProtNLM"/>
    </source>
</evidence>
<evidence type="ECO:0000313" key="1">
    <source>
        <dbReference type="EMBL" id="XAY05818.1"/>
    </source>
</evidence>
<dbReference type="EMBL" id="CP114014">
    <property type="protein sequence ID" value="XAY05818.1"/>
    <property type="molecule type" value="Genomic_DNA"/>
</dbReference>
<protein>
    <recommendedName>
        <fullName evidence="2">DUF4188 domain-containing protein</fullName>
    </recommendedName>
</protein>
<dbReference type="AlphaFoldDB" id="A0AAU7AW04"/>
<sequence length="157" mass="17732">MATFEGRYRAQIDEDYVVFIIGFRPNKLWQARRWVPVGLAMPPMVRELRAQAPAAGMLAVSYGIMYGSLTLVQHWRSFEHLTAYAQDAEQRHLPAWRRYNQAWRGNNAVGVFHETYRVRAGEYEAIYVDMPRVGLAAAGDHLAVGSSTTAAERMATG</sequence>
<name>A0AAU7AW04_9ACTN</name>
<accession>A0AAU7AW04</accession>
<gene>
    <name evidence="1" type="ORF">DSM112329_02678</name>
</gene>
<dbReference type="InterPro" id="IPR025444">
    <property type="entry name" value="Monooxy_af470"/>
</dbReference>
<dbReference type="Pfam" id="PF13826">
    <property type="entry name" value="Monooxy_af470-like"/>
    <property type="match status" value="1"/>
</dbReference>